<evidence type="ECO:0000256" key="1">
    <source>
        <dbReference type="SAM" id="MobiDB-lite"/>
    </source>
</evidence>
<organism evidence="2">
    <name type="scientific">Nothobranchius kuhntae</name>
    <name type="common">Beira killifish</name>
    <dbReference type="NCBI Taxonomy" id="321403"/>
    <lineage>
        <taxon>Eukaryota</taxon>
        <taxon>Metazoa</taxon>
        <taxon>Chordata</taxon>
        <taxon>Craniata</taxon>
        <taxon>Vertebrata</taxon>
        <taxon>Euteleostomi</taxon>
        <taxon>Actinopterygii</taxon>
        <taxon>Neopterygii</taxon>
        <taxon>Teleostei</taxon>
        <taxon>Neoteleostei</taxon>
        <taxon>Acanthomorphata</taxon>
        <taxon>Ovalentaria</taxon>
        <taxon>Atherinomorphae</taxon>
        <taxon>Cyprinodontiformes</taxon>
        <taxon>Nothobranchiidae</taxon>
        <taxon>Nothobranchius</taxon>
    </lineage>
</organism>
<feature type="compositionally biased region" description="Polar residues" evidence="1">
    <location>
        <begin position="1"/>
        <end position="10"/>
    </location>
</feature>
<feature type="compositionally biased region" description="Basic and acidic residues" evidence="1">
    <location>
        <begin position="11"/>
        <end position="35"/>
    </location>
</feature>
<reference evidence="2" key="2">
    <citation type="submission" date="2016-06" db="EMBL/GenBank/DDBJ databases">
        <title>The genome of a short-lived fish provides insights into sex chromosome evolution and the genetic control of aging.</title>
        <authorList>
            <person name="Reichwald K."/>
            <person name="Felder M."/>
            <person name="Petzold A."/>
            <person name="Koch P."/>
            <person name="Groth M."/>
            <person name="Platzer M."/>
        </authorList>
    </citation>
    <scope>NUCLEOTIDE SEQUENCE</scope>
    <source>
        <tissue evidence="2">Brain</tissue>
    </source>
</reference>
<accession>A0A1A8KR99</accession>
<gene>
    <name evidence="2" type="primary">WIPF3</name>
</gene>
<protein>
    <submittedName>
        <fullName evidence="2">WAS/WASL interacting protein family, member 3</fullName>
    </submittedName>
</protein>
<dbReference type="AlphaFoldDB" id="A0A1A8KR99"/>
<name>A0A1A8KR99_NOTKU</name>
<sequence>RTSPHQMNSRRTPEPTQAKKTERTPNRPGSEHTSDESLFFQKKLF</sequence>
<feature type="region of interest" description="Disordered" evidence="1">
    <location>
        <begin position="1"/>
        <end position="45"/>
    </location>
</feature>
<feature type="non-terminal residue" evidence="2">
    <location>
        <position position="1"/>
    </location>
</feature>
<dbReference type="EMBL" id="HAEE01014945">
    <property type="protein sequence ID" value="SBR34995.1"/>
    <property type="molecule type" value="Transcribed_RNA"/>
</dbReference>
<reference evidence="2" key="1">
    <citation type="submission" date="2016-05" db="EMBL/GenBank/DDBJ databases">
        <authorList>
            <person name="Lavstsen T."/>
            <person name="Jespersen J.S."/>
        </authorList>
    </citation>
    <scope>NUCLEOTIDE SEQUENCE</scope>
    <source>
        <tissue evidence="2">Brain</tissue>
    </source>
</reference>
<evidence type="ECO:0000313" key="2">
    <source>
        <dbReference type="EMBL" id="SBR34995.1"/>
    </source>
</evidence>
<proteinExistence type="predicted"/>